<reference evidence="1" key="1">
    <citation type="submission" date="2021-05" db="EMBL/GenBank/DDBJ databases">
        <authorList>
            <person name="Scholz U."/>
            <person name="Mascher M."/>
            <person name="Fiebig A."/>
        </authorList>
    </citation>
    <scope>NUCLEOTIDE SEQUENCE [LARGE SCALE GENOMIC DNA]</scope>
</reference>
<evidence type="ECO:0000313" key="2">
    <source>
        <dbReference type="Proteomes" id="UP001732700"/>
    </source>
</evidence>
<accession>A0ACD5VMH7</accession>
<evidence type="ECO:0000313" key="1">
    <source>
        <dbReference type="EnsemblPlants" id="AVESA.00010b.r2.3CG0471340.1.CDS"/>
    </source>
</evidence>
<reference evidence="1" key="2">
    <citation type="submission" date="2025-09" db="UniProtKB">
        <authorList>
            <consortium name="EnsemblPlants"/>
        </authorList>
    </citation>
    <scope>IDENTIFICATION</scope>
</reference>
<dbReference type="Proteomes" id="UP001732700">
    <property type="component" value="Chromosome 3C"/>
</dbReference>
<proteinExistence type="predicted"/>
<protein>
    <submittedName>
        <fullName evidence="1">Uncharacterized protein</fullName>
    </submittedName>
</protein>
<sequence>MLNPISTRAHSRPSRLSVSPSRGLDAAEPSSPEIGPPPENKPMGSPPPFPSAQPLQENPQPTAADALEPAQSDHAKSTPPPNLGNATAAPPKAYESTAPEPAGGTTREAYPPPSLSASPALEGTEPEELTSPLPPLPVEACPEAAATEASPSPSPQIAAASAGDTPPPSTPSNPPASPPAPLPDVPPADSAATVPKDAARLPAALESMDANRPTTPTPPKPPLKSGPEELAQQHPRPPCPTMLPPSPRRPPADIAHVLPEAETDAIAMTSEEAGASSACKGDAEGSSEASVPFSSPTEAEPGSPEMAPPGFEKFKSSWPPLPSPNLSVKTTYSLPNAATREEAANSLPELDAMDAKINPAPGLPPPSSLSLQQPLLRPPSPIKHSEPCSLDTPPPGFENFNLSRLPPPNETKYTSSDLIATKSETVKPVEALLPVPLSDAIYVETDSARNLLPPLESKVEGLLKQPFLRSTTPVAQSEPCSPEMAPPGFENFRSLWQPLSSPMSGTAHIMPDAAATEPLAMMLEEAVGPRPALEAMDVDMHAIHPLLIPLESGMEESLQVPQPRPPSLTLQDVPCLPDMAPPGFENSKSPQLLLPSPPLAQTSYTFNDPTTTGAEHVSEEATQMVPSGHENLKLLPLPPLLPQVQMPDVLADVAVTESVIGALDQVHHPAPVLGTIEEGTSPILSLPLDISSEGSLPQLEPQVKSVTTHAVDTQPDAPATNYMDFKSDETTLPPPALQAMDNNMDSATTALLLSGNGAEGSSPQLQHQPSSPSMQAVLCSLDDLELLPPPPPPFLNKEMGQMVCGSCRELIAYPRGAVHVQCAGCQTINLVLEAHEVGNVRCGRCGTLLMYPFGAPAVKCSLCLFITNIGERNVRPRISVEQVALPHPPELVNQG</sequence>
<keyword evidence="2" id="KW-1185">Reference proteome</keyword>
<dbReference type="EnsemblPlants" id="AVESA.00010b.r2.3CG0471340.1">
    <property type="protein sequence ID" value="AVESA.00010b.r2.3CG0471340.1.CDS"/>
    <property type="gene ID" value="AVESA.00010b.r2.3CG0471340"/>
</dbReference>
<name>A0ACD5VMH7_AVESA</name>
<organism evidence="1 2">
    <name type="scientific">Avena sativa</name>
    <name type="common">Oat</name>
    <dbReference type="NCBI Taxonomy" id="4498"/>
    <lineage>
        <taxon>Eukaryota</taxon>
        <taxon>Viridiplantae</taxon>
        <taxon>Streptophyta</taxon>
        <taxon>Embryophyta</taxon>
        <taxon>Tracheophyta</taxon>
        <taxon>Spermatophyta</taxon>
        <taxon>Magnoliopsida</taxon>
        <taxon>Liliopsida</taxon>
        <taxon>Poales</taxon>
        <taxon>Poaceae</taxon>
        <taxon>BOP clade</taxon>
        <taxon>Pooideae</taxon>
        <taxon>Poodae</taxon>
        <taxon>Poeae</taxon>
        <taxon>Poeae Chloroplast Group 1 (Aveneae type)</taxon>
        <taxon>Aveninae</taxon>
        <taxon>Avena</taxon>
    </lineage>
</organism>